<reference evidence="11 12" key="1">
    <citation type="submission" date="2016-10" db="EMBL/GenBank/DDBJ databases">
        <title>The genome of Paramicrosporidium saccamoebae is the missing link in understanding Cryptomycota and Microsporidia evolution.</title>
        <authorList>
            <person name="Quandt C.A."/>
            <person name="Beaudet D."/>
            <person name="Corsaro D."/>
            <person name="Michel R."/>
            <person name="Corradi N."/>
            <person name="James T."/>
        </authorList>
    </citation>
    <scope>NUCLEOTIDE SEQUENCE [LARGE SCALE GENOMIC DNA]</scope>
    <source>
        <strain evidence="11 12">KSL3</strain>
    </source>
</reference>
<comment type="similarity">
    <text evidence="3">Belongs to the SDE2 family.</text>
</comment>
<dbReference type="GO" id="GO:0005737">
    <property type="term" value="C:cytoplasm"/>
    <property type="evidence" value="ECO:0007669"/>
    <property type="project" value="UniProtKB-SubCell"/>
</dbReference>
<evidence type="ECO:0000313" key="12">
    <source>
        <dbReference type="Proteomes" id="UP000240830"/>
    </source>
</evidence>
<gene>
    <name evidence="11" type="ORF">PSACC_03502</name>
</gene>
<sequence>MNSMILTIPGCGRRVYNSDIRDLPDYLYREYGLQKAYYWLDRRPDSPYIRIRLRLPGGKGGFGSNLRAQGNKMSARKRSGGNDACRDLSGRRLRTVNETRLIEEYLRREPEMERRREAEKKEKMMKDLEGTDKRTVFEDVTYIRTMQETVDSVESAVYAALASSSAESDSEGDLQDGKRSVLATNDEHCK</sequence>
<comment type="subcellular location">
    <subcellularLocation>
        <location evidence="2">Cytoplasm</location>
    </subcellularLocation>
    <subcellularLocation>
        <location evidence="1">Nucleus</location>
    </subcellularLocation>
</comment>
<evidence type="ECO:0000256" key="4">
    <source>
        <dbReference type="ARBA" id="ARBA00022490"/>
    </source>
</evidence>
<feature type="compositionally biased region" description="Basic and acidic residues" evidence="9">
    <location>
        <begin position="175"/>
        <end position="190"/>
    </location>
</feature>
<protein>
    <recommendedName>
        <fullName evidence="10">SDE2-like domain-containing protein</fullName>
    </recommendedName>
</protein>
<dbReference type="Proteomes" id="UP000240830">
    <property type="component" value="Unassembled WGS sequence"/>
</dbReference>
<evidence type="ECO:0000313" key="11">
    <source>
        <dbReference type="EMBL" id="PJF16766.1"/>
    </source>
</evidence>
<evidence type="ECO:0000256" key="8">
    <source>
        <dbReference type="ARBA" id="ARBA00023306"/>
    </source>
</evidence>
<accession>A0A2H9TGB4</accession>
<name>A0A2H9TGB4_9FUNG</name>
<organism evidence="11 12">
    <name type="scientific">Paramicrosporidium saccamoebae</name>
    <dbReference type="NCBI Taxonomy" id="1246581"/>
    <lineage>
        <taxon>Eukaryota</taxon>
        <taxon>Fungi</taxon>
        <taxon>Fungi incertae sedis</taxon>
        <taxon>Cryptomycota</taxon>
        <taxon>Cryptomycota incertae sedis</taxon>
        <taxon>Paramicrosporidium</taxon>
    </lineage>
</organism>
<evidence type="ECO:0000256" key="7">
    <source>
        <dbReference type="ARBA" id="ARBA00023242"/>
    </source>
</evidence>
<feature type="domain" description="SDE2-like" evidence="10">
    <location>
        <begin position="57"/>
        <end position="157"/>
    </location>
</feature>
<dbReference type="GO" id="GO:0006397">
    <property type="term" value="P:mRNA processing"/>
    <property type="evidence" value="ECO:0007669"/>
    <property type="project" value="UniProtKB-KW"/>
</dbReference>
<feature type="region of interest" description="Disordered" evidence="9">
    <location>
        <begin position="162"/>
        <end position="190"/>
    </location>
</feature>
<evidence type="ECO:0000256" key="1">
    <source>
        <dbReference type="ARBA" id="ARBA00004123"/>
    </source>
</evidence>
<proteinExistence type="inferred from homology"/>
<dbReference type="OrthoDB" id="547031at2759"/>
<dbReference type="InterPro" id="IPR051421">
    <property type="entry name" value="RNA_Proc_DNA_Dmg_Regulator"/>
</dbReference>
<dbReference type="EMBL" id="MTSL01000208">
    <property type="protein sequence ID" value="PJF16766.1"/>
    <property type="molecule type" value="Genomic_DNA"/>
</dbReference>
<evidence type="ECO:0000256" key="2">
    <source>
        <dbReference type="ARBA" id="ARBA00004496"/>
    </source>
</evidence>
<dbReference type="STRING" id="1246581.A0A2H9TGB4"/>
<evidence type="ECO:0000256" key="6">
    <source>
        <dbReference type="ARBA" id="ARBA00023187"/>
    </source>
</evidence>
<keyword evidence="8" id="KW-0131">Cell cycle</keyword>
<keyword evidence="5" id="KW-0507">mRNA processing</keyword>
<keyword evidence="7" id="KW-0539">Nucleus</keyword>
<dbReference type="PANTHER" id="PTHR12786">
    <property type="entry name" value="SPLICING FACTOR SF3A-RELATED"/>
    <property type="match status" value="1"/>
</dbReference>
<evidence type="ECO:0000259" key="10">
    <source>
        <dbReference type="Pfam" id="PF22782"/>
    </source>
</evidence>
<keyword evidence="12" id="KW-1185">Reference proteome</keyword>
<keyword evidence="6" id="KW-0508">mRNA splicing</keyword>
<evidence type="ECO:0000256" key="5">
    <source>
        <dbReference type="ARBA" id="ARBA00022664"/>
    </source>
</evidence>
<comment type="caution">
    <text evidence="11">The sequence shown here is derived from an EMBL/GenBank/DDBJ whole genome shotgun (WGS) entry which is preliminary data.</text>
</comment>
<evidence type="ECO:0000256" key="9">
    <source>
        <dbReference type="SAM" id="MobiDB-lite"/>
    </source>
</evidence>
<keyword evidence="4" id="KW-0963">Cytoplasm</keyword>
<dbReference type="GO" id="GO:0008380">
    <property type="term" value="P:RNA splicing"/>
    <property type="evidence" value="ECO:0007669"/>
    <property type="project" value="UniProtKB-KW"/>
</dbReference>
<dbReference type="Pfam" id="PF22782">
    <property type="entry name" value="SDE2"/>
    <property type="match status" value="1"/>
</dbReference>
<dbReference type="PANTHER" id="PTHR12786:SF1">
    <property type="entry name" value="SPLICING REGULATOR SDE2"/>
    <property type="match status" value="1"/>
</dbReference>
<dbReference type="AlphaFoldDB" id="A0A2H9TGB4"/>
<evidence type="ECO:0000256" key="3">
    <source>
        <dbReference type="ARBA" id="ARBA00008726"/>
    </source>
</evidence>
<dbReference type="InterPro" id="IPR053822">
    <property type="entry name" value="SDE2-like_dom"/>
</dbReference>
<dbReference type="GO" id="GO:0005634">
    <property type="term" value="C:nucleus"/>
    <property type="evidence" value="ECO:0007669"/>
    <property type="project" value="UniProtKB-SubCell"/>
</dbReference>